<dbReference type="EMBL" id="KV423916">
    <property type="protein sequence ID" value="KZT62505.1"/>
    <property type="molecule type" value="Genomic_DNA"/>
</dbReference>
<accession>A0A165K0J9</accession>
<evidence type="ECO:0000313" key="2">
    <source>
        <dbReference type="Proteomes" id="UP000076842"/>
    </source>
</evidence>
<dbReference type="InParanoid" id="A0A165K0J9"/>
<proteinExistence type="predicted"/>
<reference evidence="1 2" key="1">
    <citation type="journal article" date="2016" name="Mol. Biol. Evol.">
        <title>Comparative Genomics of Early-Diverging Mushroom-Forming Fungi Provides Insights into the Origins of Lignocellulose Decay Capabilities.</title>
        <authorList>
            <person name="Nagy L.G."/>
            <person name="Riley R."/>
            <person name="Tritt A."/>
            <person name="Adam C."/>
            <person name="Daum C."/>
            <person name="Floudas D."/>
            <person name="Sun H."/>
            <person name="Yadav J.S."/>
            <person name="Pangilinan J."/>
            <person name="Larsson K.H."/>
            <person name="Matsuura K."/>
            <person name="Barry K."/>
            <person name="Labutti K."/>
            <person name="Kuo R."/>
            <person name="Ohm R.A."/>
            <person name="Bhattacharya S.S."/>
            <person name="Shirouzu T."/>
            <person name="Yoshinaga Y."/>
            <person name="Martin F.M."/>
            <person name="Grigoriev I.V."/>
            <person name="Hibbett D.S."/>
        </authorList>
    </citation>
    <scope>NUCLEOTIDE SEQUENCE [LARGE SCALE GENOMIC DNA]</scope>
    <source>
        <strain evidence="1 2">HHB12733</strain>
    </source>
</reference>
<dbReference type="AlphaFoldDB" id="A0A165K0J9"/>
<organism evidence="1 2">
    <name type="scientific">Calocera cornea HHB12733</name>
    <dbReference type="NCBI Taxonomy" id="1353952"/>
    <lineage>
        <taxon>Eukaryota</taxon>
        <taxon>Fungi</taxon>
        <taxon>Dikarya</taxon>
        <taxon>Basidiomycota</taxon>
        <taxon>Agaricomycotina</taxon>
        <taxon>Dacrymycetes</taxon>
        <taxon>Dacrymycetales</taxon>
        <taxon>Dacrymycetaceae</taxon>
        <taxon>Calocera</taxon>
    </lineage>
</organism>
<keyword evidence="2" id="KW-1185">Reference proteome</keyword>
<protein>
    <submittedName>
        <fullName evidence="1">Uncharacterized protein</fullName>
    </submittedName>
</protein>
<gene>
    <name evidence="1" type="ORF">CALCODRAFT_205139</name>
</gene>
<dbReference type="Proteomes" id="UP000076842">
    <property type="component" value="Unassembled WGS sequence"/>
</dbReference>
<evidence type="ECO:0000313" key="1">
    <source>
        <dbReference type="EMBL" id="KZT62505.1"/>
    </source>
</evidence>
<sequence>MPGQRRVKALHLGDWSVAIKLDDSVTPVWRERDADAPIPYDNGPPLPDRMTRGYVESSPEQKIAFVITGPRQVDILYSVSSDGADLGAIRSEKYTRSKNFVVNGAKDNDGTWRSFVVKPTVSDDTLEHNHRAGELDVEIWVGRLGDEVMNQNNQGLPGGTLTTAAVAKKTYAKQAYTLQLGEELPNSQFNAVSPRAFELHESYLFRFHHNTRELLVASSNGSVPSIHEEELGRVMVQRDAALRELAQLRAELRQPSAHEYNLRKRSPS</sequence>
<name>A0A165K0J9_9BASI</name>